<dbReference type="Pfam" id="PF14237">
    <property type="entry name" value="GYF_2"/>
    <property type="match status" value="1"/>
</dbReference>
<feature type="transmembrane region" description="Helical" evidence="6">
    <location>
        <begin position="202"/>
        <end position="221"/>
    </location>
</feature>
<keyword evidence="3 6" id="KW-0812">Transmembrane</keyword>
<accession>A0AAU7QMN6</accession>
<evidence type="ECO:0000313" key="9">
    <source>
        <dbReference type="EMBL" id="XBS90299.1"/>
    </source>
</evidence>
<evidence type="ECO:0000256" key="5">
    <source>
        <dbReference type="ARBA" id="ARBA00023136"/>
    </source>
</evidence>
<evidence type="ECO:0000259" key="7">
    <source>
        <dbReference type="Pfam" id="PF06271"/>
    </source>
</evidence>
<proteinExistence type="predicted"/>
<dbReference type="InterPro" id="IPR051791">
    <property type="entry name" value="Pra-immunoreactive"/>
</dbReference>
<reference evidence="9" key="1">
    <citation type="submission" date="2024-06" db="EMBL/GenBank/DDBJ databases">
        <authorList>
            <person name="Sun Y."/>
        </authorList>
    </citation>
    <scope>NUCLEOTIDE SEQUENCE</scope>
    <source>
        <strain evidence="9">IGA1.0</strain>
    </source>
</reference>
<gene>
    <name evidence="9" type="ORF">ABNK63_01250</name>
</gene>
<evidence type="ECO:0000259" key="8">
    <source>
        <dbReference type="Pfam" id="PF14237"/>
    </source>
</evidence>
<evidence type="ECO:0000256" key="4">
    <source>
        <dbReference type="ARBA" id="ARBA00022989"/>
    </source>
</evidence>
<evidence type="ECO:0000256" key="3">
    <source>
        <dbReference type="ARBA" id="ARBA00022692"/>
    </source>
</evidence>
<dbReference type="AlphaFoldDB" id="A0AAU7QMN6"/>
<comment type="subcellular location">
    <subcellularLocation>
        <location evidence="1">Cell membrane</location>
        <topology evidence="1">Multi-pass membrane protein</topology>
    </subcellularLocation>
</comment>
<sequence length="259" mass="27870">MEIWIGRDGERHGPYKEEDVRQWLRSGQVSPADLAWYEGLADWQPLSVLFPDAVSAAPPAAAAGSNPYAAPAAPLLPQTTAAALEDYAGFWKRFAAYILDAIILYIPQVLIEKAFGGTAAKAALQQAILDGAGNPDAMMAANAHYYGTMWPAMLLIMVVGILYFVVCESSAWQGTVGKLALGIRVTDLDGNRISFLKALGRYFAKFLSAIILGVGFLMAGWTQRKQGLHDMICGTLVLNGRASEFNGAPAARKNNSFNA</sequence>
<keyword evidence="4 6" id="KW-1133">Transmembrane helix</keyword>
<dbReference type="PANTHER" id="PTHR36115">
    <property type="entry name" value="PROLINE-RICH ANTIGEN HOMOLOG-RELATED"/>
    <property type="match status" value="1"/>
</dbReference>
<name>A0AAU7QMN6_9GAMM</name>
<keyword evidence="5 6" id="KW-0472">Membrane</keyword>
<dbReference type="RefSeq" id="WP_007808670.1">
    <property type="nucleotide sequence ID" value="NZ_CP157948.1"/>
</dbReference>
<dbReference type="InterPro" id="IPR010432">
    <property type="entry name" value="RDD"/>
</dbReference>
<protein>
    <submittedName>
        <fullName evidence="9">RDD family protein</fullName>
    </submittedName>
</protein>
<evidence type="ECO:0000256" key="1">
    <source>
        <dbReference type="ARBA" id="ARBA00004651"/>
    </source>
</evidence>
<dbReference type="EMBL" id="CP157948">
    <property type="protein sequence ID" value="XBS90299.1"/>
    <property type="molecule type" value="Genomic_DNA"/>
</dbReference>
<dbReference type="InterPro" id="IPR025640">
    <property type="entry name" value="GYF_2"/>
</dbReference>
<dbReference type="Pfam" id="PF06271">
    <property type="entry name" value="RDD"/>
    <property type="match status" value="1"/>
</dbReference>
<evidence type="ECO:0000256" key="2">
    <source>
        <dbReference type="ARBA" id="ARBA00022475"/>
    </source>
</evidence>
<organism evidence="9">
    <name type="scientific">Rhodanobacter sp. IGA1.0</name>
    <dbReference type="NCBI Taxonomy" id="3158582"/>
    <lineage>
        <taxon>Bacteria</taxon>
        <taxon>Pseudomonadati</taxon>
        <taxon>Pseudomonadota</taxon>
        <taxon>Gammaproteobacteria</taxon>
        <taxon>Lysobacterales</taxon>
        <taxon>Rhodanobacteraceae</taxon>
        <taxon>Rhodanobacter</taxon>
    </lineage>
</organism>
<keyword evidence="2" id="KW-1003">Cell membrane</keyword>
<evidence type="ECO:0000256" key="6">
    <source>
        <dbReference type="SAM" id="Phobius"/>
    </source>
</evidence>
<feature type="domain" description="GYF" evidence="8">
    <location>
        <begin position="5"/>
        <end position="47"/>
    </location>
</feature>
<feature type="domain" description="RDD" evidence="7">
    <location>
        <begin position="87"/>
        <end position="234"/>
    </location>
</feature>
<feature type="transmembrane region" description="Helical" evidence="6">
    <location>
        <begin position="145"/>
        <end position="166"/>
    </location>
</feature>
<dbReference type="GO" id="GO:0005886">
    <property type="term" value="C:plasma membrane"/>
    <property type="evidence" value="ECO:0007669"/>
    <property type="project" value="UniProtKB-SubCell"/>
</dbReference>